<proteinExistence type="predicted"/>
<comment type="caution">
    <text evidence="1">The sequence shown here is derived from an EMBL/GenBank/DDBJ whole genome shotgun (WGS) entry which is preliminary data.</text>
</comment>
<gene>
    <name evidence="1" type="ORF">ACFQ14_08460</name>
</gene>
<protein>
    <submittedName>
        <fullName evidence="1">Usg protein</fullName>
    </submittedName>
</protein>
<keyword evidence="2" id="KW-1185">Reference proteome</keyword>
<evidence type="ECO:0000313" key="1">
    <source>
        <dbReference type="EMBL" id="MFD0916436.1"/>
    </source>
</evidence>
<accession>A0ABW3FHY4</accession>
<dbReference type="EMBL" id="JBHTJV010000005">
    <property type="protein sequence ID" value="MFD0916436.1"/>
    <property type="molecule type" value="Genomic_DNA"/>
</dbReference>
<dbReference type="Proteomes" id="UP001597101">
    <property type="component" value="Unassembled WGS sequence"/>
</dbReference>
<evidence type="ECO:0000313" key="2">
    <source>
        <dbReference type="Proteomes" id="UP001597101"/>
    </source>
</evidence>
<reference evidence="2" key="1">
    <citation type="journal article" date="2019" name="Int. J. Syst. Evol. Microbiol.">
        <title>The Global Catalogue of Microorganisms (GCM) 10K type strain sequencing project: providing services to taxonomists for standard genome sequencing and annotation.</title>
        <authorList>
            <consortium name="The Broad Institute Genomics Platform"/>
            <consortium name="The Broad Institute Genome Sequencing Center for Infectious Disease"/>
            <person name="Wu L."/>
            <person name="Ma J."/>
        </authorList>
    </citation>
    <scope>NUCLEOTIDE SEQUENCE [LARGE SCALE GENOMIC DNA]</scope>
    <source>
        <strain evidence="2">CCUG 60023</strain>
    </source>
</reference>
<dbReference type="RefSeq" id="WP_377212290.1">
    <property type="nucleotide sequence ID" value="NZ_JBHTJV010000005.1"/>
</dbReference>
<name>A0ABW3FHY4_9HYPH</name>
<dbReference type="InterPro" id="IPR009354">
    <property type="entry name" value="Usg"/>
</dbReference>
<dbReference type="Pfam" id="PF06233">
    <property type="entry name" value="Usg"/>
    <property type="match status" value="1"/>
</dbReference>
<organism evidence="1 2">
    <name type="scientific">Pseudahrensia aquimaris</name>
    <dbReference type="NCBI Taxonomy" id="744461"/>
    <lineage>
        <taxon>Bacteria</taxon>
        <taxon>Pseudomonadati</taxon>
        <taxon>Pseudomonadota</taxon>
        <taxon>Alphaproteobacteria</taxon>
        <taxon>Hyphomicrobiales</taxon>
        <taxon>Ahrensiaceae</taxon>
        <taxon>Pseudahrensia</taxon>
    </lineage>
</organism>
<sequence length="94" mass="11222">MDQLEPPRSELELMMEGHGLTTANIYYHMPDFDSVLQNFVWQEYDLAPDFPKLLGFLDFWKAELDGRLHSVQYTHQKLIRPGEWRNVDGEFRLH</sequence>